<sequence length="77" mass="8616">QVNIMRLKVDLGCHKCYKKVKKILCKFPQNQIELILLGSSGTKFAAKVTVLSKALKFVEPPKLKPRLKPKPPPPPPV</sequence>
<dbReference type="AlphaFoldDB" id="A0A0B2SAZ4"/>
<proteinExistence type="predicted"/>
<accession>A0A0B2SAZ4</accession>
<dbReference type="EMBL" id="KN644542">
    <property type="protein sequence ID" value="KHN42270.1"/>
    <property type="molecule type" value="Genomic_DNA"/>
</dbReference>
<name>A0A0B2SAZ4_GLYSO</name>
<gene>
    <name evidence="1" type="ORF">glysoja_042018</name>
</gene>
<evidence type="ECO:0000313" key="1">
    <source>
        <dbReference type="EMBL" id="KHN42270.1"/>
    </source>
</evidence>
<evidence type="ECO:0008006" key="2">
    <source>
        <dbReference type="Google" id="ProtNLM"/>
    </source>
</evidence>
<protein>
    <recommendedName>
        <fullName evidence="2">HMA domain-containing protein</fullName>
    </recommendedName>
</protein>
<organism evidence="1">
    <name type="scientific">Glycine soja</name>
    <name type="common">Wild soybean</name>
    <dbReference type="NCBI Taxonomy" id="3848"/>
    <lineage>
        <taxon>Eukaryota</taxon>
        <taxon>Viridiplantae</taxon>
        <taxon>Streptophyta</taxon>
        <taxon>Embryophyta</taxon>
        <taxon>Tracheophyta</taxon>
        <taxon>Spermatophyta</taxon>
        <taxon>Magnoliopsida</taxon>
        <taxon>eudicotyledons</taxon>
        <taxon>Gunneridae</taxon>
        <taxon>Pentapetalae</taxon>
        <taxon>rosids</taxon>
        <taxon>fabids</taxon>
        <taxon>Fabales</taxon>
        <taxon>Fabaceae</taxon>
        <taxon>Papilionoideae</taxon>
        <taxon>50 kb inversion clade</taxon>
        <taxon>NPAAA clade</taxon>
        <taxon>indigoferoid/millettioid clade</taxon>
        <taxon>Phaseoleae</taxon>
        <taxon>Glycine</taxon>
        <taxon>Glycine subgen. Soja</taxon>
    </lineage>
</organism>
<dbReference type="Proteomes" id="UP000053555">
    <property type="component" value="Unassembled WGS sequence"/>
</dbReference>
<feature type="non-terminal residue" evidence="1">
    <location>
        <position position="77"/>
    </location>
</feature>
<feature type="non-terminal residue" evidence="1">
    <location>
        <position position="1"/>
    </location>
</feature>
<reference evidence="1" key="1">
    <citation type="submission" date="2014-07" db="EMBL/GenBank/DDBJ databases">
        <title>Identification of a novel salt tolerance gene in wild soybean by whole-genome sequencing.</title>
        <authorList>
            <person name="Lam H.-M."/>
            <person name="Qi X."/>
            <person name="Li M.-W."/>
            <person name="Liu X."/>
            <person name="Xie M."/>
            <person name="Ni M."/>
            <person name="Xu X."/>
        </authorList>
    </citation>
    <scope>NUCLEOTIDE SEQUENCE [LARGE SCALE GENOMIC DNA]</scope>
    <source>
        <tissue evidence="1">Root</tissue>
    </source>
</reference>